<evidence type="ECO:0000313" key="3">
    <source>
        <dbReference type="EMBL" id="SMR04611.1"/>
    </source>
</evidence>
<dbReference type="EMBL" id="LT853885">
    <property type="protein sequence ID" value="SMR04611.1"/>
    <property type="molecule type" value="Genomic_DNA"/>
</dbReference>
<keyword evidence="1" id="KW-0472">Membrane</keyword>
<keyword evidence="1" id="KW-1133">Transmembrane helix</keyword>
<keyword evidence="4" id="KW-1185">Reference proteome</keyword>
<accession>A0A1Y6H342</accession>
<evidence type="ECO:0000313" key="2">
    <source>
        <dbReference type="EMBL" id="SMQ97924.1"/>
    </source>
</evidence>
<reference evidence="3 5" key="2">
    <citation type="submission" date="2017-05" db="EMBL/GenBank/DDBJ databases">
        <authorList>
            <person name="Song R."/>
            <person name="Chenine A.L."/>
            <person name="Ruprecht R.M."/>
        </authorList>
    </citation>
    <scope>NUCLEOTIDE SEQUENCE [LARGE SCALE GENOMIC DNA]</scope>
    <source>
        <strain evidence="3">PD5205</strain>
    </source>
</reference>
<evidence type="ECO:0000313" key="4">
    <source>
        <dbReference type="Proteomes" id="UP000195877"/>
    </source>
</evidence>
<keyword evidence="1" id="KW-0812">Transmembrane</keyword>
<organism evidence="3 5">
    <name type="scientific">Xanthomonas fragariae</name>
    <dbReference type="NCBI Taxonomy" id="48664"/>
    <lineage>
        <taxon>Bacteria</taxon>
        <taxon>Pseudomonadati</taxon>
        <taxon>Pseudomonadota</taxon>
        <taxon>Gammaproteobacteria</taxon>
        <taxon>Lysobacterales</taxon>
        <taxon>Lysobacteraceae</taxon>
        <taxon>Xanthomonas</taxon>
    </lineage>
</organism>
<evidence type="ECO:0000256" key="1">
    <source>
        <dbReference type="SAM" id="Phobius"/>
    </source>
</evidence>
<dbReference type="AlphaFoldDB" id="A0A1Y6H342"/>
<evidence type="ECO:0000313" key="5">
    <source>
        <dbReference type="Proteomes" id="UP000195953"/>
    </source>
</evidence>
<feature type="transmembrane region" description="Helical" evidence="1">
    <location>
        <begin position="14"/>
        <end position="34"/>
    </location>
</feature>
<reference evidence="2 4" key="1">
    <citation type="submission" date="2017-05" db="EMBL/GenBank/DDBJ databases">
        <authorList>
            <person name="Blom J."/>
        </authorList>
    </citation>
    <scope>NUCLEOTIDE SEQUENCE [LARGE SCALE GENOMIC DNA]</scope>
    <source>
        <strain evidence="2">PD885</strain>
    </source>
</reference>
<dbReference type="Proteomes" id="UP000195877">
    <property type="component" value="Chromosome 1"/>
</dbReference>
<dbReference type="Proteomes" id="UP000195953">
    <property type="component" value="Chromosome 1"/>
</dbReference>
<dbReference type="EMBL" id="LT853882">
    <property type="protein sequence ID" value="SMQ97924.1"/>
    <property type="molecule type" value="Genomic_DNA"/>
</dbReference>
<gene>
    <name evidence="3" type="ORF">PD5205_03335</name>
    <name evidence="2" type="ORF">PD885_00656</name>
</gene>
<sequence length="72" mass="8230">MGWQSTGYMDWQTAAVYGGMVPPMALAYSLYLQFLQKLRPFVNYRYSRFLLILSLLEIVSGLVVLLLHIQSG</sequence>
<name>A0A1Y6H342_9XANT</name>
<protein>
    <submittedName>
        <fullName evidence="3">Uncharacterized protein</fullName>
    </submittedName>
</protein>
<proteinExistence type="predicted"/>
<dbReference type="KEGG" id="xfr:BER92_16245"/>
<feature type="transmembrane region" description="Helical" evidence="1">
    <location>
        <begin position="46"/>
        <end position="69"/>
    </location>
</feature>